<reference evidence="4 5" key="1">
    <citation type="journal article" date="2013" name="PLoS Genet.">
        <title>Plant-symbiotic fungi as chemical engineers: Multi-genome analysis of the Clavicipitaceae reveals dynamics of alkaloid loci.</title>
        <authorList>
            <person name="Schardl C.L."/>
            <person name="Young C.A."/>
            <person name="Hesse U."/>
            <person name="Amyotte S.G."/>
            <person name="Andreeva K."/>
            <person name="Calie P.J."/>
            <person name="Fleetwood D.J."/>
            <person name="Haws D.C."/>
            <person name="Moore N."/>
            <person name="Oeser B."/>
            <person name="Panaccione D.G."/>
            <person name="Schweri K.K."/>
            <person name="Voisey C.R."/>
            <person name="Farman M.L."/>
            <person name="Jaromczyk J.W."/>
            <person name="Roe B.A."/>
            <person name="O'Sullivan D.M."/>
            <person name="Scott B."/>
            <person name="Tudzynski P."/>
            <person name="An Z."/>
            <person name="Arnaoudova E.G."/>
            <person name="Bullock C.T."/>
            <person name="Charlton N.D."/>
            <person name="Chen L."/>
            <person name="Cox M."/>
            <person name="Dinkins R.D."/>
            <person name="Florea S."/>
            <person name="Glenn A.E."/>
            <person name="Gordon A."/>
            <person name="Gueldener U."/>
            <person name="Harris D.R."/>
            <person name="Hollin W."/>
            <person name="Jaromczyk J."/>
            <person name="Johnson R.D."/>
            <person name="Khan A.K."/>
            <person name="Leistner E."/>
            <person name="Leuchtmann A."/>
            <person name="Li C."/>
            <person name="Liu J."/>
            <person name="Liu J."/>
            <person name="Liu M."/>
            <person name="Mace W."/>
            <person name="Machado C."/>
            <person name="Nagabhyru P."/>
            <person name="Pan J."/>
            <person name="Schmid J."/>
            <person name="Sugawara K."/>
            <person name="Steiner U."/>
            <person name="Takach J.E."/>
            <person name="Tanaka E."/>
            <person name="Webb J.S."/>
            <person name="Wilson E.V."/>
            <person name="Wiseman J.L."/>
            <person name="Yoshida R."/>
            <person name="Zeng Z."/>
        </authorList>
    </citation>
    <scope>NUCLEOTIDE SEQUENCE [LARGE SCALE GENOMIC DNA]</scope>
    <source>
        <strain evidence="4 5">20.1</strain>
    </source>
</reference>
<evidence type="ECO:0000313" key="5">
    <source>
        <dbReference type="Proteomes" id="UP000016801"/>
    </source>
</evidence>
<keyword evidence="1" id="KW-0540">Nuclease</keyword>
<accession>M1WD45</accession>
<evidence type="ECO:0000256" key="2">
    <source>
        <dbReference type="ARBA" id="ARBA00022801"/>
    </source>
</evidence>
<feature type="signal peptide" evidence="3">
    <location>
        <begin position="1"/>
        <end position="22"/>
    </location>
</feature>
<evidence type="ECO:0000313" key="4">
    <source>
        <dbReference type="EMBL" id="CCE29274.1"/>
    </source>
</evidence>
<dbReference type="GO" id="GO:0004540">
    <property type="term" value="F:RNA nuclease activity"/>
    <property type="evidence" value="ECO:0007669"/>
    <property type="project" value="InterPro"/>
</dbReference>
<dbReference type="OrthoDB" id="5425539at2759"/>
<comment type="caution">
    <text evidence="4">The sequence shown here is derived from an EMBL/GenBank/DDBJ whole genome shotgun (WGS) entry which is preliminary data.</text>
</comment>
<organism evidence="4 5">
    <name type="scientific">Claviceps purpurea (strain 20.1)</name>
    <name type="common">Ergot fungus</name>
    <name type="synonym">Sphacelia segetum</name>
    <dbReference type="NCBI Taxonomy" id="1111077"/>
    <lineage>
        <taxon>Eukaryota</taxon>
        <taxon>Fungi</taxon>
        <taxon>Dikarya</taxon>
        <taxon>Ascomycota</taxon>
        <taxon>Pezizomycotina</taxon>
        <taxon>Sordariomycetes</taxon>
        <taxon>Hypocreomycetidae</taxon>
        <taxon>Hypocreales</taxon>
        <taxon>Clavicipitaceae</taxon>
        <taxon>Claviceps</taxon>
    </lineage>
</organism>
<dbReference type="Proteomes" id="UP000016801">
    <property type="component" value="Unassembled WGS sequence"/>
</dbReference>
<sequence>MRFCDLFTSLLLGISVTSVTIASPFDSEGDLQDRITILDARALRLIVVKRPDKDATCPYRARARDGGPYPQHKFTKKLIESAFTKAAYHAADEKQVGDGKYPHDFGGGRVPFPCGKNKMVYPIQTNNHPYGSGSPGNIPDRVVFEYQKTGTDLVVKYCGVMRRGVRGDFLKCT</sequence>
<dbReference type="VEuPathDB" id="FungiDB:CPUR_02967"/>
<evidence type="ECO:0000256" key="1">
    <source>
        <dbReference type="ARBA" id="ARBA00022722"/>
    </source>
</evidence>
<keyword evidence="2" id="KW-0378">Hydrolase</keyword>
<name>M1WD45_CLAP2</name>
<keyword evidence="3" id="KW-0732">Signal</keyword>
<evidence type="ECO:0000256" key="3">
    <source>
        <dbReference type="SAM" id="SignalP"/>
    </source>
</evidence>
<feature type="chain" id="PRO_5004019513" evidence="3">
    <location>
        <begin position="23"/>
        <end position="173"/>
    </location>
</feature>
<dbReference type="eggNOG" id="ENOG502SQU8">
    <property type="taxonomic scope" value="Eukaryota"/>
</dbReference>
<gene>
    <name evidence="4" type="ORF">CPUR_02967</name>
</gene>
<dbReference type="Gene3D" id="3.10.450.30">
    <property type="entry name" value="Microbial ribonucleases"/>
    <property type="match status" value="1"/>
</dbReference>
<keyword evidence="5" id="KW-1185">Reference proteome</keyword>
<protein>
    <submittedName>
        <fullName evidence="4">Uncharacterized protein</fullName>
    </submittedName>
</protein>
<dbReference type="InterPro" id="IPR016191">
    <property type="entry name" value="Ribonuclease/ribotoxin"/>
</dbReference>
<dbReference type="SUPFAM" id="SSF53933">
    <property type="entry name" value="Microbial ribonucleases"/>
    <property type="match status" value="1"/>
</dbReference>
<proteinExistence type="predicted"/>
<dbReference type="HOGENOM" id="CLU_1510445_0_0_1"/>
<dbReference type="GO" id="GO:0016787">
    <property type="term" value="F:hydrolase activity"/>
    <property type="evidence" value="ECO:0007669"/>
    <property type="project" value="UniProtKB-KW"/>
</dbReference>
<dbReference type="EMBL" id="CAGA01000013">
    <property type="protein sequence ID" value="CCE29274.1"/>
    <property type="molecule type" value="Genomic_DNA"/>
</dbReference>
<dbReference type="GO" id="GO:0003723">
    <property type="term" value="F:RNA binding"/>
    <property type="evidence" value="ECO:0007669"/>
    <property type="project" value="InterPro"/>
</dbReference>
<dbReference type="AlphaFoldDB" id="M1WD45"/>